<dbReference type="InterPro" id="IPR006059">
    <property type="entry name" value="SBP"/>
</dbReference>
<keyword evidence="5" id="KW-1185">Reference proteome</keyword>
<evidence type="ECO:0000256" key="2">
    <source>
        <dbReference type="ARBA" id="ARBA00008520"/>
    </source>
</evidence>
<name>A0A2W4EQV8_9HYPH</name>
<evidence type="ECO:0000256" key="3">
    <source>
        <dbReference type="ARBA" id="ARBA00022764"/>
    </source>
</evidence>
<reference evidence="4 5" key="1">
    <citation type="journal article" date="2018" name="Sci. Rep.">
        <title>Rhizobium tumorigenes sp. nov., a novel plant tumorigenic bacterium isolated from cane gall tumors on thornless blackberry.</title>
        <authorList>
            <person name="Kuzmanovi N."/>
            <person name="Smalla K."/>
            <person name="Gronow S."/>
            <person name="PuBawska J."/>
        </authorList>
    </citation>
    <scope>NUCLEOTIDE SEQUENCE [LARGE SCALE GENOMIC DNA]</scope>
    <source>
        <strain evidence="4 5">CCBAU 85046</strain>
    </source>
</reference>
<dbReference type="GO" id="GO:0042597">
    <property type="term" value="C:periplasmic space"/>
    <property type="evidence" value="ECO:0007669"/>
    <property type="project" value="UniProtKB-SubCell"/>
</dbReference>
<sequence>MLLTRRNAMYIASGTALAGFFREASFASAASDKTLSILFAFPESKSFQEPLAQRFMELHPDVKIDFRLSAPDYTEANLLIARGAINGDLPDIYFSGFAVLKPAVDTLSKRGIDISLENLLRSEGNSWIQGNFDESVLKLGQLDGVQFALPFNASTPIIYYNADLVKAAGHDPDNFPTDWDGLITLAKDIGGLGGGVGGLDFSVGSGSTDWLWQTTILSLGGEVTTADGARVGYENAIGLKAMRLIQRISKETNMTVATTVDPFRQQFFAGKLGFFATSPSSVANFTETVGNRFKLRTATFPVDADGGGLPTGGNAVTITAQDKSKRLLAWEYIKFITSPESQAFVAKATGYMPTNRNSEQTLSDFYKQNPNYQTAFKQASRSRPWYNYAKGNTKEIWKVQQGILDRVQRGGTSPEDGLKEIVQATNSLVK</sequence>
<comment type="similarity">
    <text evidence="2">Belongs to the bacterial solute-binding protein 1 family.</text>
</comment>
<dbReference type="PANTHER" id="PTHR43649">
    <property type="entry name" value="ARABINOSE-BINDING PROTEIN-RELATED"/>
    <property type="match status" value="1"/>
</dbReference>
<dbReference type="AlphaFoldDB" id="A0A2W4EQV8"/>
<accession>A0A2W4EQV8</accession>
<dbReference type="CDD" id="cd14748">
    <property type="entry name" value="PBP2_UgpB"/>
    <property type="match status" value="1"/>
</dbReference>
<keyword evidence="3" id="KW-0574">Periplasm</keyword>
<dbReference type="Proteomes" id="UP000248925">
    <property type="component" value="Unassembled WGS sequence"/>
</dbReference>
<gene>
    <name evidence="4" type="ORF">CPY51_15625</name>
</gene>
<proteinExistence type="inferred from homology"/>
<dbReference type="InterPro" id="IPR050490">
    <property type="entry name" value="Bact_solute-bd_prot1"/>
</dbReference>
<evidence type="ECO:0000313" key="5">
    <source>
        <dbReference type="Proteomes" id="UP000248925"/>
    </source>
</evidence>
<evidence type="ECO:0000313" key="4">
    <source>
        <dbReference type="EMBL" id="PZM12960.1"/>
    </source>
</evidence>
<dbReference type="OrthoDB" id="9805950at2"/>
<dbReference type="SUPFAM" id="SSF53850">
    <property type="entry name" value="Periplasmic binding protein-like II"/>
    <property type="match status" value="1"/>
</dbReference>
<comment type="caution">
    <text evidence="4">The sequence shown here is derived from an EMBL/GenBank/DDBJ whole genome shotgun (WGS) entry which is preliminary data.</text>
</comment>
<dbReference type="RefSeq" id="WP_111161156.1">
    <property type="nucleotide sequence ID" value="NZ_PCDP01000036.1"/>
</dbReference>
<dbReference type="Pfam" id="PF13416">
    <property type="entry name" value="SBP_bac_8"/>
    <property type="match status" value="1"/>
</dbReference>
<comment type="subcellular location">
    <subcellularLocation>
        <location evidence="1">Periplasm</location>
    </subcellularLocation>
</comment>
<dbReference type="Gene3D" id="3.40.190.10">
    <property type="entry name" value="Periplasmic binding protein-like II"/>
    <property type="match status" value="2"/>
</dbReference>
<dbReference type="EMBL" id="PCDP01000036">
    <property type="protein sequence ID" value="PZM12960.1"/>
    <property type="molecule type" value="Genomic_DNA"/>
</dbReference>
<organism evidence="4 5">
    <name type="scientific">Rhizobium tubonense</name>
    <dbReference type="NCBI Taxonomy" id="484088"/>
    <lineage>
        <taxon>Bacteria</taxon>
        <taxon>Pseudomonadati</taxon>
        <taxon>Pseudomonadota</taxon>
        <taxon>Alphaproteobacteria</taxon>
        <taxon>Hyphomicrobiales</taxon>
        <taxon>Rhizobiaceae</taxon>
        <taxon>Rhizobium/Agrobacterium group</taxon>
        <taxon>Rhizobium</taxon>
    </lineage>
</organism>
<evidence type="ECO:0000256" key="1">
    <source>
        <dbReference type="ARBA" id="ARBA00004418"/>
    </source>
</evidence>
<dbReference type="PANTHER" id="PTHR43649:SF12">
    <property type="entry name" value="DIACETYLCHITOBIOSE BINDING PROTEIN DASA"/>
    <property type="match status" value="1"/>
</dbReference>
<protein>
    <submittedName>
        <fullName evidence="4">ABC transporter substrate-binding protein</fullName>
    </submittedName>
</protein>